<dbReference type="OrthoDB" id="10071893at2759"/>
<evidence type="ECO:0000313" key="2">
    <source>
        <dbReference type="Proteomes" id="UP000765507"/>
    </source>
</evidence>
<reference evidence="1 2" key="1">
    <citation type="journal article" date="2020" name="G3 (Bethesda)">
        <title>Draft Genome of the Common Snapping Turtle, Chelydra serpentina, a Model for Phenotypic Plasticity in Reptiles.</title>
        <authorList>
            <person name="Das D."/>
            <person name="Singh S.K."/>
            <person name="Bierstedt J."/>
            <person name="Erickson A."/>
            <person name="Galli G.L.J."/>
            <person name="Crossley D.A. 2nd"/>
            <person name="Rhen T."/>
        </authorList>
    </citation>
    <scope>NUCLEOTIDE SEQUENCE [LARGE SCALE GENOMIC DNA]</scope>
    <source>
        <strain evidence="1">KW</strain>
    </source>
</reference>
<feature type="non-terminal residue" evidence="1">
    <location>
        <position position="1"/>
    </location>
</feature>
<proteinExistence type="predicted"/>
<dbReference type="Proteomes" id="UP000765507">
    <property type="component" value="Unassembled WGS sequence"/>
</dbReference>
<organism evidence="1 2">
    <name type="scientific">Chelydra serpentina</name>
    <name type="common">Snapping turtle</name>
    <name type="synonym">Testudo serpentina</name>
    <dbReference type="NCBI Taxonomy" id="8475"/>
    <lineage>
        <taxon>Eukaryota</taxon>
        <taxon>Metazoa</taxon>
        <taxon>Chordata</taxon>
        <taxon>Craniata</taxon>
        <taxon>Vertebrata</taxon>
        <taxon>Euteleostomi</taxon>
        <taxon>Archelosauria</taxon>
        <taxon>Testudinata</taxon>
        <taxon>Testudines</taxon>
        <taxon>Cryptodira</taxon>
        <taxon>Durocryptodira</taxon>
        <taxon>Americhelydia</taxon>
        <taxon>Chelydroidea</taxon>
        <taxon>Chelydridae</taxon>
        <taxon>Chelydra</taxon>
    </lineage>
</organism>
<accession>A0A8T1SQX5</accession>
<gene>
    <name evidence="1" type="ORF">G0U57_002335</name>
</gene>
<sequence>SSEVDPVSNRNLPQCEPVLCDTTCPLGYEYIMKDGECCGECTQVACTIKLINNTVQVLKPGDIWKPKDNPCSYYKCEEIEDQLVSVTVVRTCPAFDPED</sequence>
<dbReference type="AlphaFoldDB" id="A0A8T1SQX5"/>
<protein>
    <submittedName>
        <fullName evidence="1">Mucin 5AC, oligomeric mucus/gel-forming</fullName>
    </submittedName>
</protein>
<feature type="non-terminal residue" evidence="1">
    <location>
        <position position="99"/>
    </location>
</feature>
<comment type="caution">
    <text evidence="1">The sequence shown here is derived from an EMBL/GenBank/DDBJ whole genome shotgun (WGS) entry which is preliminary data.</text>
</comment>
<keyword evidence="2" id="KW-1185">Reference proteome</keyword>
<name>A0A8T1SQX5_CHESE</name>
<evidence type="ECO:0000313" key="1">
    <source>
        <dbReference type="EMBL" id="KAG6931050.1"/>
    </source>
</evidence>
<dbReference type="EMBL" id="JAHGAV010000128">
    <property type="protein sequence ID" value="KAG6931050.1"/>
    <property type="molecule type" value="Genomic_DNA"/>
</dbReference>